<keyword evidence="4" id="KW-1185">Reference proteome</keyword>
<feature type="region of interest" description="Disordered" evidence="1">
    <location>
        <begin position="621"/>
        <end position="645"/>
    </location>
</feature>
<gene>
    <name evidence="3" type="ORF">cand_036110</name>
</gene>
<name>A0A1J4MVG8_9CRYT</name>
<feature type="transmembrane region" description="Helical" evidence="2">
    <location>
        <begin position="7"/>
        <end position="26"/>
    </location>
</feature>
<dbReference type="AlphaFoldDB" id="A0A1J4MVG8"/>
<organism evidence="3 4">
    <name type="scientific">Cryptosporidium andersoni</name>
    <dbReference type="NCBI Taxonomy" id="117008"/>
    <lineage>
        <taxon>Eukaryota</taxon>
        <taxon>Sar</taxon>
        <taxon>Alveolata</taxon>
        <taxon>Apicomplexa</taxon>
        <taxon>Conoidasida</taxon>
        <taxon>Coccidia</taxon>
        <taxon>Eucoccidiorida</taxon>
        <taxon>Eimeriorina</taxon>
        <taxon>Cryptosporidiidae</taxon>
        <taxon>Cryptosporidium</taxon>
    </lineage>
</organism>
<dbReference type="EMBL" id="LRBS01000007">
    <property type="protein sequence ID" value="OII78184.1"/>
    <property type="molecule type" value="Genomic_DNA"/>
</dbReference>
<protein>
    <submittedName>
        <fullName evidence="3">Uncharacterized protein</fullName>
    </submittedName>
</protein>
<accession>A0A1J4MVG8</accession>
<evidence type="ECO:0000256" key="1">
    <source>
        <dbReference type="SAM" id="MobiDB-lite"/>
    </source>
</evidence>
<comment type="caution">
    <text evidence="3">The sequence shown here is derived from an EMBL/GenBank/DDBJ whole genome shotgun (WGS) entry which is preliminary data.</text>
</comment>
<keyword evidence="2" id="KW-0812">Transmembrane</keyword>
<dbReference type="VEuPathDB" id="CryptoDB:cand_036110"/>
<dbReference type="OrthoDB" id="10312593at2759"/>
<keyword evidence="2" id="KW-0472">Membrane</keyword>
<keyword evidence="2" id="KW-1133">Transmembrane helix</keyword>
<dbReference type="RefSeq" id="XP_067070030.1">
    <property type="nucleotide sequence ID" value="XM_067213837.1"/>
</dbReference>
<evidence type="ECO:0000256" key="2">
    <source>
        <dbReference type="SAM" id="Phobius"/>
    </source>
</evidence>
<evidence type="ECO:0000313" key="4">
    <source>
        <dbReference type="Proteomes" id="UP000186804"/>
    </source>
</evidence>
<reference evidence="3 4" key="1">
    <citation type="submission" date="2016-10" db="EMBL/GenBank/DDBJ databases">
        <title>Reductive evolution of mitochondrial metabolism and differential evolution of invasion-related proteins in Cryptosporidium.</title>
        <authorList>
            <person name="Liu S."/>
            <person name="Roellig D.M."/>
            <person name="Guo Y."/>
            <person name="Li N."/>
            <person name="Frace M.A."/>
            <person name="Tang K."/>
            <person name="Zhang L."/>
            <person name="Feng Y."/>
            <person name="Xiao L."/>
        </authorList>
    </citation>
    <scope>NUCLEOTIDE SEQUENCE [LARGE SCALE GENOMIC DNA]</scope>
    <source>
        <strain evidence="3">30847</strain>
    </source>
</reference>
<proteinExistence type="predicted"/>
<dbReference type="GeneID" id="92367795"/>
<feature type="compositionally biased region" description="Basic and acidic residues" evidence="1">
    <location>
        <begin position="631"/>
        <end position="645"/>
    </location>
</feature>
<evidence type="ECO:0000313" key="3">
    <source>
        <dbReference type="EMBL" id="OII78184.1"/>
    </source>
</evidence>
<dbReference type="Proteomes" id="UP000186804">
    <property type="component" value="Unassembled WGS sequence"/>
</dbReference>
<sequence>MISHKQKWIYMTIILYFIFSIGYFTVLGGNPLNSSFISQLNTNTSDSVDYEDLFQNELLLNNIINKTKYLLNSGQEMLSTMESVYQCNPKVVKFVNSTDLPTDIEANSNENRQVEDLSESISSLHEFVNKLVNGWDNFWNGIWGTQNISNTLVPPGVNITLHINSSNRTIICGSAVVPWTSSMQCYRVFRDILAEISFGDRCNITQPLYQLADVLNSTNKLTHIGFDNLHSKVEGVFEKYREKILRGNVFSRVDLFFKKIPFFFLDRSLSRNLYDLANSQAEMASIVKYMHKEGFFTRESVLQNIVNFIRSLTSIYTRAQTNLHTLRTKLKISTTEVENLTSKIEDMKNLEVTLLHNVEDALQQYNNQTNIPLPTITSQIQRIANNAMNSAINTIKILEKKNLVTNEQLTDLVNEVAKFSLFNNLSVPVSENGTLILRYLNSEGDIPLDTSLISREAIHKVFMDIFMGALFYNVTHGNLHPTLYSSTKKLIYNTNNEKLNQEESPSTNSETDITIFPVLISFNFSEASKLSGKPKEKVSIAGVQDITNINISKYIENKDSTIEQFINNKNLSLSEAIGTNPEKGLDFLSDKYHTDIPIVNETNQNSIQVLVSQSSYISLPQIPIGSPNPSERPKSNAISKDEANQDSKIAENLTKNSDSNTNIKYKNGQDTYTALVATNTSTTKPIIKSTSAFDSKAVYGEKDNTKNLRGFETSHTLASTYLNTREVQRTNSNSSGVTKSLEDNLERSEFKISTSENPNMKHYLKTEISTNTNTPSTNLNTIHTPSHESSTNMAKGKTTGSIAIDPFSTKEETIQHTVSSSDNSLAFVTIPVTSKSTNRSLFT</sequence>